<evidence type="ECO:0000256" key="1">
    <source>
        <dbReference type="SAM" id="SignalP"/>
    </source>
</evidence>
<comment type="caution">
    <text evidence="2">The sequence shown here is derived from an EMBL/GenBank/DDBJ whole genome shotgun (WGS) entry which is preliminary data.</text>
</comment>
<name>A0A841DB15_PLAVE</name>
<gene>
    <name evidence="2" type="ORF">FHS22_004768</name>
</gene>
<dbReference type="EMBL" id="JACHJJ010000017">
    <property type="protein sequence ID" value="MBB5965478.1"/>
    <property type="molecule type" value="Genomic_DNA"/>
</dbReference>
<dbReference type="RefSeq" id="WP_184944909.1">
    <property type="nucleotide sequence ID" value="NZ_JACHJJ010000017.1"/>
</dbReference>
<evidence type="ECO:0000313" key="2">
    <source>
        <dbReference type="EMBL" id="MBB5965478.1"/>
    </source>
</evidence>
<evidence type="ECO:0000313" key="3">
    <source>
        <dbReference type="Proteomes" id="UP000562352"/>
    </source>
</evidence>
<dbReference type="Proteomes" id="UP000562352">
    <property type="component" value="Unassembled WGS sequence"/>
</dbReference>
<keyword evidence="1" id="KW-0732">Signal</keyword>
<keyword evidence="3" id="KW-1185">Reference proteome</keyword>
<dbReference type="AlphaFoldDB" id="A0A841DB15"/>
<organism evidence="2 3">
    <name type="scientific">Planomonospora venezuelensis</name>
    <dbReference type="NCBI Taxonomy" id="1999"/>
    <lineage>
        <taxon>Bacteria</taxon>
        <taxon>Bacillati</taxon>
        <taxon>Actinomycetota</taxon>
        <taxon>Actinomycetes</taxon>
        <taxon>Streptosporangiales</taxon>
        <taxon>Streptosporangiaceae</taxon>
        <taxon>Planomonospora</taxon>
    </lineage>
</organism>
<protein>
    <submittedName>
        <fullName evidence="2">Uncharacterized protein</fullName>
    </submittedName>
</protein>
<accession>A0A841DB15</accession>
<sequence length="371" mass="39807">MRKGMRLLLAAATGAAVFASGTATAFATQTRVAAAACDLVAADVTALTVDDPYVPLKEDATITFEATLKDAWKLDGTPKKVERNITAVKAEFQRVGETTWNSATIGDLPAVPAAPATGDASLPADAVKLKGSFKITKDNKDGKWLVRLLVSRGSDTKESCKEVTVDPQVKFVSASVTDPVVISSSGDTEVKVRANIVGASAVTGKLYHNDGGDSIDVTLEKGSSAGTWYADTYFDYSFSTGYWTLELAAARGGQTLEVKKADTFYVQKGAVKKAKSKVSFDVTANKVKKGKSIRLYGKVYRGSKGYAGKMVGLYYKKKNGSWQFAYYVKANSSGKYSKTVKPRFDAYWRAVVGGTSKTYGSKSGYEYVDVR</sequence>
<feature type="chain" id="PRO_5038940539" evidence="1">
    <location>
        <begin position="26"/>
        <end position="371"/>
    </location>
</feature>
<proteinExistence type="predicted"/>
<feature type="signal peptide" evidence="1">
    <location>
        <begin position="1"/>
        <end position="25"/>
    </location>
</feature>
<reference evidence="2 3" key="1">
    <citation type="submission" date="2020-08" db="EMBL/GenBank/DDBJ databases">
        <title>Genomic Encyclopedia of Type Strains, Phase III (KMG-III): the genomes of soil and plant-associated and newly described type strains.</title>
        <authorList>
            <person name="Whitman W."/>
        </authorList>
    </citation>
    <scope>NUCLEOTIDE SEQUENCE [LARGE SCALE GENOMIC DNA]</scope>
    <source>
        <strain evidence="2 3">CECT 3303</strain>
    </source>
</reference>